<evidence type="ECO:0000313" key="2">
    <source>
        <dbReference type="Proteomes" id="UP000325333"/>
    </source>
</evidence>
<evidence type="ECO:0000313" key="1">
    <source>
        <dbReference type="EMBL" id="KAA1057071.1"/>
    </source>
</evidence>
<comment type="caution">
    <text evidence="1">The sequence shown here is derived from an EMBL/GenBank/DDBJ whole genome shotgun (WGS) entry which is preliminary data.</text>
</comment>
<protein>
    <submittedName>
        <fullName evidence="1">Uncharacterized protein</fullName>
    </submittedName>
</protein>
<sequence>MPGLPRPVGGLPRRARIDRWFKGPELGRLLLDALRKAGGSASTGQLVRAVCEGREVPNWAIPVVTTAAERTLRWFAQRGVVEPAGAGLWRAG</sequence>
<gene>
    <name evidence="1" type="ORF">FH063_003944</name>
</gene>
<reference evidence="1 2" key="1">
    <citation type="submission" date="2019-07" db="EMBL/GenBank/DDBJ databases">
        <title>Genome sequencing of the stress-tolerant strain Azospirillum brasilense Az19.</title>
        <authorList>
            <person name="Maroniche G.A."/>
            <person name="Garcia J.E."/>
            <person name="Pagnussat L."/>
            <person name="Amenta M."/>
            <person name="Creus C.M."/>
        </authorList>
    </citation>
    <scope>NUCLEOTIDE SEQUENCE [LARGE SCALE GENOMIC DNA]</scope>
    <source>
        <strain evidence="1 2">Az19</strain>
    </source>
</reference>
<dbReference type="Proteomes" id="UP000325333">
    <property type="component" value="Unassembled WGS sequence"/>
</dbReference>
<organism evidence="1 2">
    <name type="scientific">Azospirillum argentinense</name>
    <dbReference type="NCBI Taxonomy" id="2970906"/>
    <lineage>
        <taxon>Bacteria</taxon>
        <taxon>Pseudomonadati</taxon>
        <taxon>Pseudomonadota</taxon>
        <taxon>Alphaproteobacteria</taxon>
        <taxon>Rhodospirillales</taxon>
        <taxon>Azospirillaceae</taxon>
        <taxon>Azospirillum</taxon>
    </lineage>
</organism>
<proteinExistence type="predicted"/>
<dbReference type="RefSeq" id="WP_149649480.1">
    <property type="nucleotide sequence ID" value="NZ_VEWN01000003.1"/>
</dbReference>
<dbReference type="AlphaFoldDB" id="A0A5B0KYP2"/>
<name>A0A5B0KYP2_9PROT</name>
<dbReference type="EMBL" id="VEWN01000003">
    <property type="protein sequence ID" value="KAA1057071.1"/>
    <property type="molecule type" value="Genomic_DNA"/>
</dbReference>
<accession>A0A5B0KYP2</accession>